<reference evidence="1 3" key="1">
    <citation type="journal article" date="2016" name="Genome Announc.">
        <title>Complete Genome Sequence of the Amino Acid-Fermenting Clostridium propionicum X2 (DSM 1682).</title>
        <authorList>
            <person name="Poehlein A."/>
            <person name="Schlien K."/>
            <person name="Chowdhury N.P."/>
            <person name="Gottschalk G."/>
            <person name="Buckel W."/>
            <person name="Daniel R."/>
        </authorList>
    </citation>
    <scope>NUCLEOTIDE SEQUENCE [LARGE SCALE GENOMIC DNA]</scope>
    <source>
        <strain evidence="1 3">X2</strain>
    </source>
</reference>
<sequence>MIDYPKNIAYTQDYKIYRESFDWLYMLNPSNTTQYNIENKYVLEVVLYEKSEAGTNFPIRHTVSKGILKSVDGIIITEFKCITGYIFAKLIHHRNGREYLIFNIDLYGYSIMDMSNLLVVSYVPETVLNKEETFIWQEKYYCKKNNILVISGCYWAHPSGLEFYDFSYPMCVPLPMYTAYNENNFINDLSLDYDVDFVTFSKLGECVVRYTDKNEQTKEIPLKIL</sequence>
<name>A0A0X8VDK9_ANAPI</name>
<dbReference type="Proteomes" id="UP000184204">
    <property type="component" value="Unassembled WGS sequence"/>
</dbReference>
<evidence type="ECO:0000313" key="1">
    <source>
        <dbReference type="EMBL" id="AMJ41800.1"/>
    </source>
</evidence>
<dbReference type="Proteomes" id="UP000068026">
    <property type="component" value="Chromosome"/>
</dbReference>
<dbReference type="KEGG" id="cpro:CPRO_22200"/>
<evidence type="ECO:0000313" key="2">
    <source>
        <dbReference type="EMBL" id="SHE84868.1"/>
    </source>
</evidence>
<dbReference type="EMBL" id="FQUA01000008">
    <property type="protein sequence ID" value="SHE84868.1"/>
    <property type="molecule type" value="Genomic_DNA"/>
</dbReference>
<protein>
    <submittedName>
        <fullName evidence="2">Uncharacterized protein</fullName>
    </submittedName>
</protein>
<keyword evidence="3" id="KW-1185">Reference proteome</keyword>
<reference evidence="4" key="4">
    <citation type="submission" date="2016-11" db="EMBL/GenBank/DDBJ databases">
        <authorList>
            <person name="Jaros S."/>
            <person name="Januszkiewicz K."/>
            <person name="Wedrychowicz H."/>
        </authorList>
    </citation>
    <scope>NUCLEOTIDE SEQUENCE [LARGE SCALE GENOMIC DNA]</scope>
    <source>
        <strain evidence="4">DSM 1682</strain>
    </source>
</reference>
<evidence type="ECO:0000313" key="4">
    <source>
        <dbReference type="Proteomes" id="UP000184204"/>
    </source>
</evidence>
<organism evidence="2 4">
    <name type="scientific">Anaerotignum propionicum DSM 1682</name>
    <dbReference type="NCBI Taxonomy" id="991789"/>
    <lineage>
        <taxon>Bacteria</taxon>
        <taxon>Bacillati</taxon>
        <taxon>Bacillota</taxon>
        <taxon>Clostridia</taxon>
        <taxon>Lachnospirales</taxon>
        <taxon>Anaerotignaceae</taxon>
        <taxon>Anaerotignum</taxon>
    </lineage>
</organism>
<proteinExistence type="predicted"/>
<gene>
    <name evidence="1" type="ORF">CPRO_22200</name>
    <name evidence="2" type="ORF">SAMN02745151_01994</name>
</gene>
<dbReference type="AlphaFoldDB" id="A0A0X8VDK9"/>
<dbReference type="EMBL" id="CP014223">
    <property type="protein sequence ID" value="AMJ41800.1"/>
    <property type="molecule type" value="Genomic_DNA"/>
</dbReference>
<evidence type="ECO:0000313" key="3">
    <source>
        <dbReference type="Proteomes" id="UP000068026"/>
    </source>
</evidence>
<dbReference type="RefSeq" id="WP_066051611.1">
    <property type="nucleotide sequence ID" value="NZ_CP014223.1"/>
</dbReference>
<reference evidence="2" key="3">
    <citation type="submission" date="2016-11" db="EMBL/GenBank/DDBJ databases">
        <authorList>
            <person name="Varghese N."/>
            <person name="Submissions S."/>
        </authorList>
    </citation>
    <scope>NUCLEOTIDE SEQUENCE</scope>
    <source>
        <strain evidence="2">DSM 1682</strain>
    </source>
</reference>
<dbReference type="OrthoDB" id="1550463at2"/>
<reference evidence="3" key="2">
    <citation type="submission" date="2016-01" db="EMBL/GenBank/DDBJ databases">
        <authorList>
            <person name="Poehlein A."/>
            <person name="Schlien K."/>
            <person name="Gottschalk G."/>
            <person name="Buckel W."/>
            <person name="Daniel R."/>
        </authorList>
    </citation>
    <scope>NUCLEOTIDE SEQUENCE [LARGE SCALE GENOMIC DNA]</scope>
    <source>
        <strain evidence="3">X2</strain>
    </source>
</reference>
<accession>A0A0X8VDK9</accession>